<reference evidence="4" key="1">
    <citation type="journal article" date="2019" name="Int. J. Syst. Evol. Microbiol.">
        <title>The Global Catalogue of Microorganisms (GCM) 10K type strain sequencing project: providing services to taxonomists for standard genome sequencing and annotation.</title>
        <authorList>
            <consortium name="The Broad Institute Genomics Platform"/>
            <consortium name="The Broad Institute Genome Sequencing Center for Infectious Disease"/>
            <person name="Wu L."/>
            <person name="Ma J."/>
        </authorList>
    </citation>
    <scope>NUCLEOTIDE SEQUENCE [LARGE SCALE GENOMIC DNA]</scope>
    <source>
        <strain evidence="4">JCM 17925</strain>
    </source>
</reference>
<dbReference type="Gene3D" id="2.120.10.60">
    <property type="entry name" value="Tricorn protease N-terminal domain"/>
    <property type="match status" value="1"/>
</dbReference>
<dbReference type="EMBL" id="BAABHB010000012">
    <property type="protein sequence ID" value="GAA4415117.1"/>
    <property type="molecule type" value="Genomic_DNA"/>
</dbReference>
<proteinExistence type="predicted"/>
<dbReference type="Gene3D" id="2.40.160.50">
    <property type="entry name" value="membrane protein fhac: a member of the omp85/tpsb transporter family"/>
    <property type="match status" value="1"/>
</dbReference>
<dbReference type="PANTHER" id="PTHR36842">
    <property type="entry name" value="PROTEIN TOLB HOMOLOG"/>
    <property type="match status" value="1"/>
</dbReference>
<dbReference type="InterPro" id="IPR011042">
    <property type="entry name" value="6-blade_b-propeller_TolB-like"/>
</dbReference>
<protein>
    <submittedName>
        <fullName evidence="3">Basic secretory protein-like protein</fullName>
    </submittedName>
</protein>
<organism evidence="3 4">
    <name type="scientific">Nibrella viscosa</name>
    <dbReference type="NCBI Taxonomy" id="1084524"/>
    <lineage>
        <taxon>Bacteria</taxon>
        <taxon>Pseudomonadati</taxon>
        <taxon>Bacteroidota</taxon>
        <taxon>Cytophagia</taxon>
        <taxon>Cytophagales</taxon>
        <taxon>Spirosomataceae</taxon>
        <taxon>Nibrella</taxon>
    </lineage>
</organism>
<dbReference type="RefSeq" id="WP_345270318.1">
    <property type="nucleotide sequence ID" value="NZ_BAABHB010000012.1"/>
</dbReference>
<gene>
    <name evidence="3" type="ORF">GCM10023187_45320</name>
</gene>
<feature type="compositionally biased region" description="Polar residues" evidence="1">
    <location>
        <begin position="607"/>
        <end position="628"/>
    </location>
</feature>
<feature type="signal peptide" evidence="2">
    <location>
        <begin position="1"/>
        <end position="21"/>
    </location>
</feature>
<dbReference type="Proteomes" id="UP001500936">
    <property type="component" value="Unassembled WGS sequence"/>
</dbReference>
<accession>A0ABP8KT31</accession>
<evidence type="ECO:0000256" key="2">
    <source>
        <dbReference type="SAM" id="SignalP"/>
    </source>
</evidence>
<evidence type="ECO:0000313" key="4">
    <source>
        <dbReference type="Proteomes" id="UP001500936"/>
    </source>
</evidence>
<comment type="caution">
    <text evidence="3">The sequence shown here is derived from an EMBL/GenBank/DDBJ whole genome shotgun (WGS) entry which is preliminary data.</text>
</comment>
<keyword evidence="2" id="KW-0732">Signal</keyword>
<dbReference type="PANTHER" id="PTHR36842:SF1">
    <property type="entry name" value="PROTEIN TOLB"/>
    <property type="match status" value="1"/>
</dbReference>
<name>A0ABP8KT31_9BACT</name>
<feature type="chain" id="PRO_5046813532" evidence="2">
    <location>
        <begin position="22"/>
        <end position="1075"/>
    </location>
</feature>
<sequence length="1075" mass="121745">MRKQYILFFMAWLGVLSAATAQNYPSMEQFGKNRIQYRQFDWKFVKTANFEIYFYQDGNPLANLAAQYAESEFDRITELLGYTPYNRIKIFLFNSPQELAQSNIGLSTTGDLNGREVDLAKSRLEIAFTGDQISFRRQLVHDITMLFVYDMLYGGSLKDALQSSLLLTLPDWFMPGIAAYAAEGWSTDLDDYMRDVALNHPVRKPSLLMGKEAERIGQSIWNYIAQKYGRDNISNILNLTRIIRNEQSSIASTLGVPYNRFLRDWREYYAGMAKTVTQSYQQGQDDFRIKLSSVGAPFLLNSLKLSPDKQFIAYTTVREGKFNVEVVNTSTRKRFSVLNGGYRQDDQNIRPTTPLVAWQRGNSLAVVSNEKGKSYLYVFTNLDKRPKIKERRVIQGLTQVVSMDASEDGSSLIMSADRKGQNDLYLYSIGRGTYQQLTNDLYDDLTPKFVGRTTRSIVFASNRSQDTLGADKGSYKTIRDRMSLFLHEGGPRATAVTRLTDSLRHAVQPVVSGENTVFYLSDANGIRNLYRVDTEAQQIRQITAFPYGIHLYDLNPTNGGFVYSTIQDGNIYVSYRSRLDLNQSVQAVPTQRNITLGFTPSAEPAPTQRTTNGTDSTNRTVTQASQPDSGGRTDLEPGEVNTDNYQFDEDVLKAAEYRQRRAIASSPTSITPPRNRRRENITIRGPFDYQGLFVANDANSAWRVDPVRGFGYTQTITMNDLLENHIIKAGLFITTNLRNSDLFAEYTNLTHRIDYGARIDRQTLFLDNGGLSQKYRYNRVAASASYPLSVTSRFTISPSYTVTRLLDLSFIGQPDRTSEYAGLRGEFVYDNTKVNGMNMLEGTRFKARYDEYAGVRSLSESFNRFMFDLRHYQKLHRDLMLAVRVSYGQSGGAAPKQSTLGGMENWIARQFEPSATNPVQVPNPLQDARDDYRDVFFLDFAAPLRGFKLGKLTGNSHLLLNAELRVPLVRYLYRGTITSNFLRNLQLVAFSDIGTAWTGKGPFSRQNSLNTEIVGGGNLPFRATVTNFKNPFLIGYGAGVRTMLFGYYVKFDYAWGLENNVVSKAIPYLTLGYDF</sequence>
<keyword evidence="4" id="KW-1185">Reference proteome</keyword>
<dbReference type="SUPFAM" id="SSF82171">
    <property type="entry name" value="DPP6 N-terminal domain-like"/>
    <property type="match status" value="1"/>
</dbReference>
<evidence type="ECO:0000256" key="1">
    <source>
        <dbReference type="SAM" id="MobiDB-lite"/>
    </source>
</evidence>
<evidence type="ECO:0000313" key="3">
    <source>
        <dbReference type="EMBL" id="GAA4415117.1"/>
    </source>
</evidence>
<dbReference type="Gene3D" id="2.120.10.30">
    <property type="entry name" value="TolB, C-terminal domain"/>
    <property type="match status" value="1"/>
</dbReference>
<feature type="region of interest" description="Disordered" evidence="1">
    <location>
        <begin position="596"/>
        <end position="642"/>
    </location>
</feature>